<dbReference type="Proteomes" id="UP000315128">
    <property type="component" value="Chromosome"/>
</dbReference>
<protein>
    <submittedName>
        <fullName evidence="2">Uncharacterized protein</fullName>
    </submittedName>
</protein>
<keyword evidence="1" id="KW-0472">Membrane</keyword>
<evidence type="ECO:0000313" key="2">
    <source>
        <dbReference type="EMBL" id="QDK69883.1"/>
    </source>
</evidence>
<evidence type="ECO:0000256" key="1">
    <source>
        <dbReference type="SAM" id="Phobius"/>
    </source>
</evidence>
<dbReference type="RefSeq" id="WP_142765550.1">
    <property type="nucleotide sequence ID" value="NZ_CP041356.1"/>
</dbReference>
<gene>
    <name evidence="2" type="ORF">FLP15_00240</name>
</gene>
<accession>A0A514Z5P4</accession>
<proteinExistence type="predicted"/>
<keyword evidence="3" id="KW-1185">Reference proteome</keyword>
<dbReference type="AlphaFoldDB" id="A0A514Z5P4"/>
<keyword evidence="1" id="KW-1133">Transmembrane helix</keyword>
<reference evidence="2 3" key="1">
    <citation type="submission" date="2019-07" db="EMBL/GenBank/DDBJ databases">
        <title>Genome sequencing of KACC 19320.</title>
        <authorList>
            <person name="Heo J."/>
            <person name="Kim S.-J."/>
            <person name="Kim J.-S."/>
            <person name="Hong S.-B."/>
            <person name="Kwon S.-W."/>
        </authorList>
    </citation>
    <scope>NUCLEOTIDE SEQUENCE [LARGE SCALE GENOMIC DNA]</scope>
    <source>
        <strain evidence="2 3">KACC 19320</strain>
    </source>
</reference>
<dbReference type="KEGG" id="lack:FLP15_00240"/>
<evidence type="ECO:0000313" key="3">
    <source>
        <dbReference type="Proteomes" id="UP000315128"/>
    </source>
</evidence>
<organism evidence="2 3">
    <name type="scientific">Lactococcus protaetiae</name>
    <dbReference type="NCBI Taxonomy" id="2592653"/>
    <lineage>
        <taxon>Bacteria</taxon>
        <taxon>Bacillati</taxon>
        <taxon>Bacillota</taxon>
        <taxon>Bacilli</taxon>
        <taxon>Lactobacillales</taxon>
        <taxon>Streptococcaceae</taxon>
        <taxon>Lactococcus</taxon>
    </lineage>
</organism>
<keyword evidence="1" id="KW-0812">Transmembrane</keyword>
<dbReference type="EMBL" id="CP041356">
    <property type="protein sequence ID" value="QDK69883.1"/>
    <property type="molecule type" value="Genomic_DNA"/>
</dbReference>
<sequence>MKKAILKMIANWRRFRYDKAKTIYVGKFKVIILNPLNKKIDYTINGANITINDTLFLIDSITMITIDQLGTAQLVSKQYKIGKFDVVVSTSSGEEMTVKLSNDDEIMVNEKKFIISKDTLIKIENEQTSVHFPDFNLSWLKIFSSVRKIAKLEIKHAPRTIRLVYLIISSLLTLVIVYIVVSFIFRILFAQ</sequence>
<name>A0A514Z5P4_9LACT</name>
<feature type="transmembrane region" description="Helical" evidence="1">
    <location>
        <begin position="163"/>
        <end position="189"/>
    </location>
</feature>